<feature type="compositionally biased region" description="Low complexity" evidence="8">
    <location>
        <begin position="512"/>
        <end position="522"/>
    </location>
</feature>
<keyword evidence="4" id="KW-0378">Hydrolase</keyword>
<feature type="domain" description="Exonuclease" evidence="9">
    <location>
        <begin position="820"/>
        <end position="979"/>
    </location>
</feature>
<dbReference type="InterPro" id="IPR047021">
    <property type="entry name" value="REXO1/3/4-like"/>
</dbReference>
<name>A0AA36HAD1_CYLNA</name>
<keyword evidence="3" id="KW-0540">Nuclease</keyword>
<dbReference type="GO" id="GO:0010629">
    <property type="term" value="P:negative regulation of gene expression"/>
    <property type="evidence" value="ECO:0007669"/>
    <property type="project" value="UniProtKB-ARBA"/>
</dbReference>
<dbReference type="CDD" id="cd06145">
    <property type="entry name" value="REX1_like"/>
    <property type="match status" value="1"/>
</dbReference>
<dbReference type="Proteomes" id="UP001176961">
    <property type="component" value="Unassembled WGS sequence"/>
</dbReference>
<dbReference type="InterPro" id="IPR012337">
    <property type="entry name" value="RNaseH-like_sf"/>
</dbReference>
<proteinExistence type="inferred from homology"/>
<dbReference type="InterPro" id="IPR031736">
    <property type="entry name" value="REXO1-like_dom"/>
</dbReference>
<evidence type="ECO:0000256" key="7">
    <source>
        <dbReference type="SAM" id="Coils"/>
    </source>
</evidence>
<dbReference type="SMART" id="SM00479">
    <property type="entry name" value="EXOIII"/>
    <property type="match status" value="1"/>
</dbReference>
<evidence type="ECO:0000256" key="4">
    <source>
        <dbReference type="ARBA" id="ARBA00022801"/>
    </source>
</evidence>
<dbReference type="GO" id="GO:0004527">
    <property type="term" value="F:exonuclease activity"/>
    <property type="evidence" value="ECO:0007669"/>
    <property type="project" value="UniProtKB-KW"/>
</dbReference>
<protein>
    <recommendedName>
        <fullName evidence="9">Exonuclease domain-containing protein</fullName>
    </recommendedName>
</protein>
<dbReference type="GO" id="GO:0003676">
    <property type="term" value="F:nucleic acid binding"/>
    <property type="evidence" value="ECO:0007669"/>
    <property type="project" value="InterPro"/>
</dbReference>
<dbReference type="SUPFAM" id="SSF53098">
    <property type="entry name" value="Ribonuclease H-like"/>
    <property type="match status" value="1"/>
</dbReference>
<organism evidence="10 11">
    <name type="scientific">Cylicocyclus nassatus</name>
    <name type="common">Nematode worm</name>
    <dbReference type="NCBI Taxonomy" id="53992"/>
    <lineage>
        <taxon>Eukaryota</taxon>
        <taxon>Metazoa</taxon>
        <taxon>Ecdysozoa</taxon>
        <taxon>Nematoda</taxon>
        <taxon>Chromadorea</taxon>
        <taxon>Rhabditida</taxon>
        <taxon>Rhabditina</taxon>
        <taxon>Rhabditomorpha</taxon>
        <taxon>Strongyloidea</taxon>
        <taxon>Strongylidae</taxon>
        <taxon>Cylicocyclus</taxon>
    </lineage>
</organism>
<dbReference type="EMBL" id="CATQJL010000316">
    <property type="protein sequence ID" value="CAJ0606554.1"/>
    <property type="molecule type" value="Genomic_DNA"/>
</dbReference>
<evidence type="ECO:0000256" key="6">
    <source>
        <dbReference type="ARBA" id="ARBA00023242"/>
    </source>
</evidence>
<feature type="compositionally biased region" description="Low complexity" evidence="8">
    <location>
        <begin position="444"/>
        <end position="456"/>
    </location>
</feature>
<feature type="region of interest" description="Disordered" evidence="8">
    <location>
        <begin position="206"/>
        <end position="225"/>
    </location>
</feature>
<evidence type="ECO:0000313" key="11">
    <source>
        <dbReference type="Proteomes" id="UP001176961"/>
    </source>
</evidence>
<dbReference type="PANTHER" id="PTHR12801">
    <property type="entry name" value="RNA EXONUCLEASE REXO1 / RECO3 FAMILY MEMBER-RELATED"/>
    <property type="match status" value="1"/>
</dbReference>
<dbReference type="PANTHER" id="PTHR12801:SF115">
    <property type="entry name" value="FI18136P1-RELATED"/>
    <property type="match status" value="1"/>
</dbReference>
<evidence type="ECO:0000256" key="3">
    <source>
        <dbReference type="ARBA" id="ARBA00022722"/>
    </source>
</evidence>
<evidence type="ECO:0000259" key="9">
    <source>
        <dbReference type="SMART" id="SM00479"/>
    </source>
</evidence>
<dbReference type="Pfam" id="PF15870">
    <property type="entry name" value="EloA-BP1"/>
    <property type="match status" value="1"/>
</dbReference>
<dbReference type="FunFam" id="3.30.420.10:FF:000031">
    <property type="entry name" value="RNA exonuclease 1"/>
    <property type="match status" value="1"/>
</dbReference>
<evidence type="ECO:0000313" key="10">
    <source>
        <dbReference type="EMBL" id="CAJ0606554.1"/>
    </source>
</evidence>
<dbReference type="InterPro" id="IPR036397">
    <property type="entry name" value="RNaseH_sf"/>
</dbReference>
<dbReference type="GO" id="GO:0005634">
    <property type="term" value="C:nucleus"/>
    <property type="evidence" value="ECO:0007669"/>
    <property type="project" value="UniProtKB-SubCell"/>
</dbReference>
<dbReference type="InterPro" id="IPR034922">
    <property type="entry name" value="REX1-like_exo"/>
</dbReference>
<dbReference type="AlphaFoldDB" id="A0AA36HAD1"/>
<dbReference type="Gene3D" id="3.30.420.10">
    <property type="entry name" value="Ribonuclease H-like superfamily/Ribonuclease H"/>
    <property type="match status" value="1"/>
</dbReference>
<keyword evidence="7" id="KW-0175">Coiled coil</keyword>
<accession>A0AA36HAD1</accession>
<keyword evidence="11" id="KW-1185">Reference proteome</keyword>
<keyword evidence="5" id="KW-0269">Exonuclease</keyword>
<evidence type="ECO:0000256" key="8">
    <source>
        <dbReference type="SAM" id="MobiDB-lite"/>
    </source>
</evidence>
<feature type="compositionally biased region" description="Basic and acidic residues" evidence="8">
    <location>
        <begin position="415"/>
        <end position="442"/>
    </location>
</feature>
<keyword evidence="6" id="KW-0539">Nucleus</keyword>
<evidence type="ECO:0000256" key="5">
    <source>
        <dbReference type="ARBA" id="ARBA00022839"/>
    </source>
</evidence>
<feature type="compositionally biased region" description="Acidic residues" evidence="8">
    <location>
        <begin position="384"/>
        <end position="396"/>
    </location>
</feature>
<comment type="subcellular location">
    <subcellularLocation>
        <location evidence="1">Nucleus</location>
    </subcellularLocation>
</comment>
<sequence length="979" mass="108533">MFRGPGVLSELLCPRIGCDRPYCRFFHEGRADNAVSNGYLDTPPFPCEPQDYKFAFSSELVEEGDPATYSHQTQAVPIPPCPYRMSNAAPVGDAPISACGVCSITDFGYLPHIPSTPSVVSSNQTFNAIETIPCNGYGSLSSKYAPEEPGAVGSDSFSGYAPAPSPSNSSSAVFVPPPYAPYPVAAEQPSTSSTSQAVSVENGTSQFVKASEGPTRDTSLSPETNHKTPIAKKIKALPLPKVPLIHPAKTKSEKFKEYVGEVARLNEEIERLQKLQEQLKQEAKKIASTSGDIPPSVVESTQQLLENSSINDALEHSKSHSVRKACPHRERSPVVEYTPTPLTDLQRMKEEEIKRKKHKENGRKREGPKEPVKTEHIKRRPLSEDELSFLFGDDDVEPKPKKSKKERAISPKKVNRMEKGESSKDDRCSTPKLSKGTEKSDNLKNSTATTSNSSAKSHNEISSDVVTAAKKRIARERADDHPVRAVVPPKKVPSAKEQFYARMNAIAKEKAATASSSKTSNKPVTQEQMYGHHRASTIGSVAKGEARTARSSVMVTDVALPKLRDPTNQKIPYALRVMFLKRIFDQYLEVCPRVEAIRNSEIEEKAILDKVRHAQSYKVAAINLIGRIRNAKSSGPAKPRAALSHDAVLAGRHVNDISVRVRKSSKNSAPSLSEKEFYNLLINKYLMTDEQLTRNGYPRAVPGEERLVSIAQSHFEISKSQKSWAAKDDLDRLCSRCHKEFRLDPKGKVISAECIYHYKGLQRRGGMRGESYFGCCGADRTTPGCCVAEAHVSDTLNAEALREFVPTPVSQGEADPRNYKVYAMDCEMVYGVWGPELARVSVVDMDNKLVLDLIVKPHNTVIDYNTRFSGLTANQVETSEVDLFEAQNRLFELVNERSILIGHSLESDLKAMRLRHERVVDTAVVFEHRQGFPFKRALRNLASEYLQKIIQEDDSGHDSQEDSATCMSLMLMKVKEDCK</sequence>
<feature type="coiled-coil region" evidence="7">
    <location>
        <begin position="255"/>
        <end position="292"/>
    </location>
</feature>
<feature type="region of interest" description="Disordered" evidence="8">
    <location>
        <begin position="313"/>
        <end position="464"/>
    </location>
</feature>
<comment type="caution">
    <text evidence="10">The sequence shown here is derived from an EMBL/GenBank/DDBJ whole genome shotgun (WGS) entry which is preliminary data.</text>
</comment>
<reference evidence="10" key="1">
    <citation type="submission" date="2023-07" db="EMBL/GenBank/DDBJ databases">
        <authorList>
            <consortium name="CYATHOMIX"/>
        </authorList>
    </citation>
    <scope>NUCLEOTIDE SEQUENCE</scope>
    <source>
        <strain evidence="10">N/A</strain>
    </source>
</reference>
<feature type="compositionally biased region" description="Basic and acidic residues" evidence="8">
    <location>
        <begin position="363"/>
        <end position="375"/>
    </location>
</feature>
<dbReference type="InterPro" id="IPR013520">
    <property type="entry name" value="Ribonucl_H"/>
</dbReference>
<comment type="similarity">
    <text evidence="2">Belongs to the REXO1/REXO3 family.</text>
</comment>
<evidence type="ECO:0000256" key="2">
    <source>
        <dbReference type="ARBA" id="ARBA00006357"/>
    </source>
</evidence>
<feature type="region of interest" description="Disordered" evidence="8">
    <location>
        <begin position="511"/>
        <end position="530"/>
    </location>
</feature>
<evidence type="ECO:0000256" key="1">
    <source>
        <dbReference type="ARBA" id="ARBA00004123"/>
    </source>
</evidence>
<gene>
    <name evidence="10" type="ORF">CYNAS_LOCUS18537</name>
</gene>